<proteinExistence type="predicted"/>
<feature type="non-terminal residue" evidence="3">
    <location>
        <position position="109"/>
    </location>
</feature>
<keyword evidence="1" id="KW-1133">Transmembrane helix</keyword>
<keyword evidence="1" id="KW-0472">Membrane</keyword>
<name>A0A4Q9M6G9_9APHY</name>
<evidence type="ECO:0000256" key="1">
    <source>
        <dbReference type="SAM" id="Phobius"/>
    </source>
</evidence>
<dbReference type="EMBL" id="ML143665">
    <property type="protein sequence ID" value="TBU21211.1"/>
    <property type="molecule type" value="Genomic_DNA"/>
</dbReference>
<evidence type="ECO:0000259" key="2">
    <source>
        <dbReference type="Pfam" id="PF20153"/>
    </source>
</evidence>
<dbReference type="Proteomes" id="UP000292957">
    <property type="component" value="Unassembled WGS sequence"/>
</dbReference>
<dbReference type="InterPro" id="IPR045338">
    <property type="entry name" value="DUF6535"/>
</dbReference>
<keyword evidence="1" id="KW-0812">Transmembrane</keyword>
<feature type="transmembrane region" description="Helical" evidence="1">
    <location>
        <begin position="66"/>
        <end position="88"/>
    </location>
</feature>
<dbReference type="AlphaFoldDB" id="A0A4Q9M6G9"/>
<reference evidence="3" key="1">
    <citation type="submission" date="2019-01" db="EMBL/GenBank/DDBJ databases">
        <title>Draft genome sequences of three monokaryotic isolates of the white-rot basidiomycete fungus Dichomitus squalens.</title>
        <authorList>
            <consortium name="DOE Joint Genome Institute"/>
            <person name="Lopez S.C."/>
            <person name="Andreopoulos B."/>
            <person name="Pangilinan J."/>
            <person name="Lipzen A."/>
            <person name="Riley R."/>
            <person name="Ahrendt S."/>
            <person name="Ng V."/>
            <person name="Barry K."/>
            <person name="Daum C."/>
            <person name="Grigoriev I.V."/>
            <person name="Hilden K.S."/>
            <person name="Makela M.R."/>
            <person name="de Vries R.P."/>
        </authorList>
    </citation>
    <scope>NUCLEOTIDE SEQUENCE [LARGE SCALE GENOMIC DNA]</scope>
    <source>
        <strain evidence="3">OM18370.1</strain>
    </source>
</reference>
<organism evidence="3">
    <name type="scientific">Dichomitus squalens</name>
    <dbReference type="NCBI Taxonomy" id="114155"/>
    <lineage>
        <taxon>Eukaryota</taxon>
        <taxon>Fungi</taxon>
        <taxon>Dikarya</taxon>
        <taxon>Basidiomycota</taxon>
        <taxon>Agaricomycotina</taxon>
        <taxon>Agaricomycetes</taxon>
        <taxon>Polyporales</taxon>
        <taxon>Polyporaceae</taxon>
        <taxon>Dichomitus</taxon>
    </lineage>
</organism>
<accession>A0A4Q9M6G9</accession>
<protein>
    <recommendedName>
        <fullName evidence="2">DUF6535 domain-containing protein</fullName>
    </recommendedName>
</protein>
<feature type="non-terminal residue" evidence="3">
    <location>
        <position position="1"/>
    </location>
</feature>
<feature type="transmembrane region" description="Helical" evidence="1">
    <location>
        <begin position="31"/>
        <end position="60"/>
    </location>
</feature>
<dbReference type="Pfam" id="PF20153">
    <property type="entry name" value="DUF6535"/>
    <property type="match status" value="1"/>
</dbReference>
<gene>
    <name evidence="3" type="ORF">BD311DRAFT_607745</name>
</gene>
<sequence>QWLKHYATGLNGKSCQIVRQRQYRLNNLKRWYVKSFVASIPVLLLVVLILFLTGLIILLFHVYQMVAVGVVAILVAALGFFLAGTTFLPACFDGCSYQSPQAAAGKFIW</sequence>
<evidence type="ECO:0000313" key="3">
    <source>
        <dbReference type="EMBL" id="TBU21211.1"/>
    </source>
</evidence>
<feature type="domain" description="DUF6535" evidence="2">
    <location>
        <begin position="1"/>
        <end position="61"/>
    </location>
</feature>